<gene>
    <name evidence="1" type="ORF">FQV37_2574</name>
</gene>
<dbReference type="AlphaFoldDB" id="A0A6N7BYR7"/>
<organism evidence="1 2">
    <name type="scientific">Psychrobacter nivimaris</name>
    <dbReference type="NCBI Taxonomy" id="281738"/>
    <lineage>
        <taxon>Bacteria</taxon>
        <taxon>Pseudomonadati</taxon>
        <taxon>Pseudomonadota</taxon>
        <taxon>Gammaproteobacteria</taxon>
        <taxon>Moraxellales</taxon>
        <taxon>Moraxellaceae</taxon>
        <taxon>Psychrobacter</taxon>
    </lineage>
</organism>
<name>A0A6N7BYR7_9GAMM</name>
<comment type="caution">
    <text evidence="1">The sequence shown here is derived from an EMBL/GenBank/DDBJ whole genome shotgun (WGS) entry which is preliminary data.</text>
</comment>
<reference evidence="1 2" key="1">
    <citation type="submission" date="2019-09" db="EMBL/GenBank/DDBJ databases">
        <title>Draft genome sequence of Psychrobacter nivimaris LAMA 639, in search for biotechnological relevant genes.</title>
        <authorList>
            <person name="Lima A.O.S."/>
            <person name="Staloch B.E.K."/>
            <person name="Freitas R.C."/>
            <person name="Niero H."/>
            <person name="Silva M.A.C."/>
        </authorList>
    </citation>
    <scope>NUCLEOTIDE SEQUENCE [LARGE SCALE GENOMIC DNA]</scope>
    <source>
        <strain evidence="1 2">LAMA 639</strain>
    </source>
</reference>
<protein>
    <submittedName>
        <fullName evidence="1">Uncharacterized protein</fullName>
    </submittedName>
</protein>
<dbReference type="EMBL" id="VZIZ01000007">
    <property type="protein sequence ID" value="KAF0569548.1"/>
    <property type="molecule type" value="Genomic_DNA"/>
</dbReference>
<evidence type="ECO:0000313" key="2">
    <source>
        <dbReference type="Proteomes" id="UP000471465"/>
    </source>
</evidence>
<accession>A0A6N7BYR7</accession>
<evidence type="ECO:0000313" key="1">
    <source>
        <dbReference type="EMBL" id="KAF0569548.1"/>
    </source>
</evidence>
<sequence length="53" mass="6439">MINKDQIYINNETGQRVLVLRVDDHYVHYQQDGFIKPLFKYEFLEQFTLECDA</sequence>
<proteinExistence type="predicted"/>
<dbReference type="RefSeq" id="WP_160021222.1">
    <property type="nucleotide sequence ID" value="NZ_VZIZ01000007.1"/>
</dbReference>
<keyword evidence="2" id="KW-1185">Reference proteome</keyword>
<dbReference type="Proteomes" id="UP000471465">
    <property type="component" value="Unassembled WGS sequence"/>
</dbReference>